<comment type="catalytic activity">
    <reaction evidence="6">
        <text>(6S)-NADPHX + ADP = AMP + phosphate + NADPH + H(+)</text>
        <dbReference type="Rhea" id="RHEA:32235"/>
        <dbReference type="ChEBI" id="CHEBI:15378"/>
        <dbReference type="ChEBI" id="CHEBI:43474"/>
        <dbReference type="ChEBI" id="CHEBI:57783"/>
        <dbReference type="ChEBI" id="CHEBI:64076"/>
        <dbReference type="ChEBI" id="CHEBI:456215"/>
        <dbReference type="ChEBI" id="CHEBI:456216"/>
        <dbReference type="EC" id="4.2.1.136"/>
    </reaction>
</comment>
<dbReference type="STRING" id="1459636.NTE_02639"/>
<dbReference type="Gene3D" id="3.40.1190.20">
    <property type="match status" value="1"/>
</dbReference>
<evidence type="ECO:0000256" key="2">
    <source>
        <dbReference type="ARBA" id="ARBA00022840"/>
    </source>
</evidence>
<keyword evidence="2 6" id="KW-0067">ATP-binding</keyword>
<proteinExistence type="inferred from homology"/>
<keyword evidence="8" id="KW-0418">Kinase</keyword>
<dbReference type="InterPro" id="IPR000631">
    <property type="entry name" value="CARKD"/>
</dbReference>
<dbReference type="EMBL" id="CP007174">
    <property type="protein sequence ID" value="AIF84682.1"/>
    <property type="molecule type" value="Genomic_DNA"/>
</dbReference>
<dbReference type="GO" id="GO:0016301">
    <property type="term" value="F:kinase activity"/>
    <property type="evidence" value="ECO:0007669"/>
    <property type="project" value="UniProtKB-KW"/>
</dbReference>
<dbReference type="PANTHER" id="PTHR12592:SF0">
    <property type="entry name" value="ATP-DEPENDENT (S)-NAD(P)H-HYDRATE DEHYDRATASE"/>
    <property type="match status" value="1"/>
</dbReference>
<keyword evidence="4 6" id="KW-0520">NAD</keyword>
<evidence type="ECO:0000256" key="4">
    <source>
        <dbReference type="ARBA" id="ARBA00023027"/>
    </source>
</evidence>
<protein>
    <recommendedName>
        <fullName evidence="6">ADP-dependent (S)-NAD(P)H-hydrate dehydratase</fullName>
        <ecNumber evidence="6">4.2.1.136</ecNumber>
    </recommendedName>
    <alternativeName>
        <fullName evidence="6">ADP-dependent NAD(P)HX dehydratase</fullName>
    </alternativeName>
</protein>
<dbReference type="HAMAP" id="MF_01965">
    <property type="entry name" value="NADHX_dehydratase"/>
    <property type="match status" value="1"/>
</dbReference>
<keyword evidence="3 6" id="KW-0521">NADP</keyword>
<keyword evidence="1 6" id="KW-0547">Nucleotide-binding</keyword>
<evidence type="ECO:0000256" key="5">
    <source>
        <dbReference type="ARBA" id="ARBA00023239"/>
    </source>
</evidence>
<dbReference type="CDD" id="cd01171">
    <property type="entry name" value="YXKO-related"/>
    <property type="match status" value="1"/>
</dbReference>
<evidence type="ECO:0000256" key="3">
    <source>
        <dbReference type="ARBA" id="ARBA00022857"/>
    </source>
</evidence>
<reference evidence="8 9" key="1">
    <citation type="journal article" date="2014" name="PLoS ONE">
        <title>Genome Sequence of Candidatus Nitrososphaera evergladensis from Group I.1b Enriched from Everglades Soil Reveals Novel Genomic Features of the Ammonia-Oxidizing Archaea.</title>
        <authorList>
            <person name="Zhalnina K.V."/>
            <person name="Dias R."/>
            <person name="Leonard M.T."/>
            <person name="Dorr de Quadros P."/>
            <person name="Camargo F.A."/>
            <person name="Drew J.C."/>
            <person name="Farmerie W.G."/>
            <person name="Daroub S.H."/>
            <person name="Triplett E.W."/>
        </authorList>
    </citation>
    <scope>NUCLEOTIDE SEQUENCE [LARGE SCALE GENOMIC DNA]</scope>
    <source>
        <strain evidence="8 9">SR1</strain>
    </source>
</reference>
<dbReference type="PROSITE" id="PS51383">
    <property type="entry name" value="YJEF_C_3"/>
    <property type="match status" value="1"/>
</dbReference>
<comment type="cofactor">
    <cofactor evidence="6">
        <name>Mg(2+)</name>
        <dbReference type="ChEBI" id="CHEBI:18420"/>
    </cofactor>
</comment>
<feature type="binding site" evidence="6">
    <location>
        <position position="232"/>
    </location>
    <ligand>
        <name>AMP</name>
        <dbReference type="ChEBI" id="CHEBI:456215"/>
    </ligand>
</feature>
<feature type="binding site" evidence="6">
    <location>
        <position position="119"/>
    </location>
    <ligand>
        <name>(6S)-NADPHX</name>
        <dbReference type="ChEBI" id="CHEBI:64076"/>
    </ligand>
</feature>
<dbReference type="NCBIfam" id="TIGR00196">
    <property type="entry name" value="yjeF_cterm"/>
    <property type="match status" value="1"/>
</dbReference>
<feature type="domain" description="YjeF C-terminal" evidence="7">
    <location>
        <begin position="15"/>
        <end position="290"/>
    </location>
</feature>
<dbReference type="Pfam" id="PF01256">
    <property type="entry name" value="Carb_kinase"/>
    <property type="match status" value="1"/>
</dbReference>
<dbReference type="InterPro" id="IPR029056">
    <property type="entry name" value="Ribokinase-like"/>
</dbReference>
<dbReference type="GO" id="GO:0052855">
    <property type="term" value="F:ADP-dependent NAD(P)H-hydrate dehydratase activity"/>
    <property type="evidence" value="ECO:0007669"/>
    <property type="project" value="UniProtKB-UniRule"/>
</dbReference>
<dbReference type="EC" id="4.2.1.136" evidence="6"/>
<keyword evidence="9" id="KW-1185">Reference proteome</keyword>
<comment type="function">
    <text evidence="6">Catalyzes the dehydration of the S-form of NAD(P)HX at the expense of ADP, which is converted to AMP. Together with NAD(P)HX epimerase, which catalyzes the epimerization of the S- and R-forms, the enzyme allows the repair of both epimers of NAD(P)HX, a damaged form of NAD(P)H that is a result of enzymatic or heat-dependent hydration.</text>
</comment>
<sequence>MACSLPLVAVITTINLPLAKKLMPPRRASSKKGDNGTVLVAGGSRFYHGAPVFTSMAALRAGTDLVYTAVPRSIITEVRCFSPALIALPLPDDKLTVGAANRLAAMLPKKPDAAAIGMGMSIAGPEAIIALARKLKERGTKILLDASALVPEILPEIANANAVVTPHAGEYKRLFGEEAGETEKERIANVSANAKKHGITILLKGPTDIVSDGKSTGINRTHNCAMTVGGTGDVLAGITAGLMCKVPPFEAALLAVYFNGLAGNLAFNRVGLHMTSTDLLEDLPVAMKRFDVIIK</sequence>
<dbReference type="HOGENOM" id="CLU_024853_2_2_2"/>
<comment type="similarity">
    <text evidence="6">Belongs to the NnrD/CARKD family.</text>
</comment>
<name>A0A075MVJ4_9ARCH</name>
<dbReference type="eggNOG" id="arCOG00018">
    <property type="taxonomic scope" value="Archaea"/>
</dbReference>
<evidence type="ECO:0000313" key="8">
    <source>
        <dbReference type="EMBL" id="AIF84682.1"/>
    </source>
</evidence>
<comment type="caution">
    <text evidence="6">Lacks conserved residue(s) required for the propagation of feature annotation.</text>
</comment>
<evidence type="ECO:0000313" key="9">
    <source>
        <dbReference type="Proteomes" id="UP000028194"/>
    </source>
</evidence>
<gene>
    <name evidence="6" type="primary">nnrD</name>
    <name evidence="8" type="ORF">NTE_02639</name>
</gene>
<keyword evidence="8" id="KW-0808">Transferase</keyword>
<dbReference type="PANTHER" id="PTHR12592">
    <property type="entry name" value="ATP-DEPENDENT (S)-NAD(P)H-HYDRATE DEHYDRATASE FAMILY MEMBER"/>
    <property type="match status" value="1"/>
</dbReference>
<dbReference type="GO" id="GO:0005524">
    <property type="term" value="F:ATP binding"/>
    <property type="evidence" value="ECO:0007669"/>
    <property type="project" value="UniProtKB-KW"/>
</dbReference>
<feature type="binding site" evidence="6">
    <location>
        <position position="167"/>
    </location>
    <ligand>
        <name>(6S)-NADPHX</name>
        <dbReference type="ChEBI" id="CHEBI:64076"/>
    </ligand>
</feature>
<comment type="subunit">
    <text evidence="6">Homotetramer.</text>
</comment>
<evidence type="ECO:0000256" key="6">
    <source>
        <dbReference type="HAMAP-Rule" id="MF_01965"/>
    </source>
</evidence>
<feature type="binding site" evidence="6">
    <location>
        <position position="50"/>
    </location>
    <ligand>
        <name>(6S)-NADPHX</name>
        <dbReference type="ChEBI" id="CHEBI:64076"/>
    </ligand>
</feature>
<evidence type="ECO:0000259" key="7">
    <source>
        <dbReference type="PROSITE" id="PS51383"/>
    </source>
</evidence>
<accession>A0A075MVJ4</accession>
<comment type="catalytic activity">
    <reaction evidence="6">
        <text>(6S)-NADHX + ADP = AMP + phosphate + NADH + H(+)</text>
        <dbReference type="Rhea" id="RHEA:32223"/>
        <dbReference type="ChEBI" id="CHEBI:15378"/>
        <dbReference type="ChEBI" id="CHEBI:43474"/>
        <dbReference type="ChEBI" id="CHEBI:57945"/>
        <dbReference type="ChEBI" id="CHEBI:64074"/>
        <dbReference type="ChEBI" id="CHEBI:456215"/>
        <dbReference type="ChEBI" id="CHEBI:456216"/>
        <dbReference type="EC" id="4.2.1.136"/>
    </reaction>
</comment>
<evidence type="ECO:0000256" key="1">
    <source>
        <dbReference type="ARBA" id="ARBA00022741"/>
    </source>
</evidence>
<feature type="binding site" evidence="6">
    <location>
        <position position="233"/>
    </location>
    <ligand>
        <name>(6S)-NADPHX</name>
        <dbReference type="ChEBI" id="CHEBI:64076"/>
    </ligand>
</feature>
<dbReference type="KEGG" id="nev:NTE_02639"/>
<keyword evidence="5 6" id="KW-0456">Lyase</keyword>
<dbReference type="GO" id="GO:0110051">
    <property type="term" value="P:metabolite repair"/>
    <property type="evidence" value="ECO:0007669"/>
    <property type="project" value="TreeGrafter"/>
</dbReference>
<dbReference type="GO" id="GO:0046496">
    <property type="term" value="P:nicotinamide nucleotide metabolic process"/>
    <property type="evidence" value="ECO:0007669"/>
    <property type="project" value="UniProtKB-UniRule"/>
</dbReference>
<dbReference type="SUPFAM" id="SSF53613">
    <property type="entry name" value="Ribokinase-like"/>
    <property type="match status" value="1"/>
</dbReference>
<dbReference type="Proteomes" id="UP000028194">
    <property type="component" value="Chromosome"/>
</dbReference>
<organism evidence="8 9">
    <name type="scientific">Candidatus Nitrososphaera evergladensis SR1</name>
    <dbReference type="NCBI Taxonomy" id="1459636"/>
    <lineage>
        <taxon>Archaea</taxon>
        <taxon>Nitrososphaerota</taxon>
        <taxon>Nitrososphaeria</taxon>
        <taxon>Nitrososphaerales</taxon>
        <taxon>Nitrososphaeraceae</taxon>
        <taxon>Nitrososphaera</taxon>
    </lineage>
</organism>
<dbReference type="AlphaFoldDB" id="A0A075MVJ4"/>